<dbReference type="InterPro" id="IPR001110">
    <property type="entry name" value="UPF0012_CS"/>
</dbReference>
<dbReference type="PROSITE" id="PS50263">
    <property type="entry name" value="CN_HYDROLASE"/>
    <property type="match status" value="1"/>
</dbReference>
<protein>
    <submittedName>
        <fullName evidence="3">Nitrilase homolog 1-like</fullName>
    </submittedName>
</protein>
<comment type="caution">
    <text evidence="3">The sequence shown here is derived from an EMBL/GenBank/DDBJ whole genome shotgun (WGS) entry which is preliminary data.</text>
</comment>
<dbReference type="FunFam" id="3.60.110.10:FF:000005">
    <property type="entry name" value="nitrilase homolog 1 isoform X1"/>
    <property type="match status" value="1"/>
</dbReference>
<dbReference type="CDD" id="cd07572">
    <property type="entry name" value="nit"/>
    <property type="match status" value="1"/>
</dbReference>
<accession>A0AAV4C540</accession>
<evidence type="ECO:0000313" key="3">
    <source>
        <dbReference type="EMBL" id="GFO26229.1"/>
    </source>
</evidence>
<keyword evidence="4" id="KW-1185">Reference proteome</keyword>
<dbReference type="SUPFAM" id="SSF56317">
    <property type="entry name" value="Carbon-nitrogen hydrolase"/>
    <property type="match status" value="1"/>
</dbReference>
<dbReference type="Gene3D" id="3.60.110.10">
    <property type="entry name" value="Carbon-nitrogen hydrolase"/>
    <property type="match status" value="1"/>
</dbReference>
<dbReference type="AlphaFoldDB" id="A0AAV4C540"/>
<dbReference type="PROSITE" id="PS01227">
    <property type="entry name" value="UPF0012"/>
    <property type="match status" value="1"/>
</dbReference>
<dbReference type="InterPro" id="IPR036265">
    <property type="entry name" value="HIT-like_sf"/>
</dbReference>
<dbReference type="InterPro" id="IPR003010">
    <property type="entry name" value="C-N_Hydrolase"/>
</dbReference>
<dbReference type="Proteomes" id="UP000735302">
    <property type="component" value="Unassembled WGS sequence"/>
</dbReference>
<keyword evidence="1" id="KW-0378">Hydrolase</keyword>
<dbReference type="GO" id="GO:0016811">
    <property type="term" value="F:hydrolase activity, acting on carbon-nitrogen (but not peptide) bonds, in linear amides"/>
    <property type="evidence" value="ECO:0007669"/>
    <property type="project" value="InterPro"/>
</dbReference>
<sequence length="490" mass="54629">MKLGPTARYVFILRSREIQVGLQRSLQVFLGHPKSISITTSSSFGCKRNLSMTSTVNSNNHEERREGYGKALIGVCQMTATSVKSDNMKTVADLVASAKAKGSQMVFLPEACDYIGESKQQTIEFSETLDGNFMSYCRELAVKHGVWLSIGGFHLKGSTNGEDKIKNTHVVIDSEGSIRATYSKSHLFDLNLAGKVRLMESDYVIPGDKVGPPVRTPVGCVGLSICYDMRFPELSLALAQQGAEILTYPSAFTQVTGMAHWESVLRCRAIETQCYVVAAAQTGKHNAKRSSYGHAMVVDPWGAVIAQCSEGTGVCIAEIDLDYMRKLRLEMPVWQHRRTDLYGRVEALEAGPSTFSPDDQAHYQFGHVTVTSSQVFYRTALSFACVNIKPVLPGRTRLKQKDQFKYLGSLISSDGRNNSEVASRIAQAKTNFQKMKTVLTNKNISIRTRRRALECYIEPILMYGCEAWTISKQTQKKLEATEMWFLRRML</sequence>
<evidence type="ECO:0000259" key="2">
    <source>
        <dbReference type="PROSITE" id="PS50263"/>
    </source>
</evidence>
<evidence type="ECO:0000256" key="1">
    <source>
        <dbReference type="ARBA" id="ARBA00022801"/>
    </source>
</evidence>
<dbReference type="PANTHER" id="PTHR23088">
    <property type="entry name" value="NITRILASE-RELATED"/>
    <property type="match status" value="1"/>
</dbReference>
<dbReference type="EMBL" id="BLXT01005798">
    <property type="protein sequence ID" value="GFO26229.1"/>
    <property type="molecule type" value="Genomic_DNA"/>
</dbReference>
<dbReference type="Pfam" id="PF00795">
    <property type="entry name" value="CN_hydrolase"/>
    <property type="match status" value="1"/>
</dbReference>
<evidence type="ECO:0000313" key="4">
    <source>
        <dbReference type="Proteomes" id="UP000735302"/>
    </source>
</evidence>
<name>A0AAV4C540_9GAST</name>
<organism evidence="3 4">
    <name type="scientific">Plakobranchus ocellatus</name>
    <dbReference type="NCBI Taxonomy" id="259542"/>
    <lineage>
        <taxon>Eukaryota</taxon>
        <taxon>Metazoa</taxon>
        <taxon>Spiralia</taxon>
        <taxon>Lophotrochozoa</taxon>
        <taxon>Mollusca</taxon>
        <taxon>Gastropoda</taxon>
        <taxon>Heterobranchia</taxon>
        <taxon>Euthyneura</taxon>
        <taxon>Panpulmonata</taxon>
        <taxon>Sacoglossa</taxon>
        <taxon>Placobranchoidea</taxon>
        <taxon>Plakobranchidae</taxon>
        <taxon>Plakobranchus</taxon>
    </lineage>
</organism>
<gene>
    <name evidence="3" type="ORF">PoB_005273400</name>
</gene>
<dbReference type="PANTHER" id="PTHR23088:SF27">
    <property type="entry name" value="DEAMINATED GLUTATHIONE AMIDASE"/>
    <property type="match status" value="1"/>
</dbReference>
<dbReference type="InterPro" id="IPR045254">
    <property type="entry name" value="Nit1/2_C-N_Hydrolase"/>
</dbReference>
<reference evidence="3 4" key="1">
    <citation type="journal article" date="2021" name="Elife">
        <title>Chloroplast acquisition without the gene transfer in kleptoplastic sea slugs, Plakobranchus ocellatus.</title>
        <authorList>
            <person name="Maeda T."/>
            <person name="Takahashi S."/>
            <person name="Yoshida T."/>
            <person name="Shimamura S."/>
            <person name="Takaki Y."/>
            <person name="Nagai Y."/>
            <person name="Toyoda A."/>
            <person name="Suzuki Y."/>
            <person name="Arimoto A."/>
            <person name="Ishii H."/>
            <person name="Satoh N."/>
            <person name="Nishiyama T."/>
            <person name="Hasebe M."/>
            <person name="Maruyama T."/>
            <person name="Minagawa J."/>
            <person name="Obokata J."/>
            <person name="Shigenobu S."/>
        </authorList>
    </citation>
    <scope>NUCLEOTIDE SEQUENCE [LARGE SCALE GENOMIC DNA]</scope>
</reference>
<feature type="domain" description="CN hydrolase" evidence="2">
    <location>
        <begin position="71"/>
        <end position="321"/>
    </location>
</feature>
<dbReference type="Gene3D" id="3.30.428.10">
    <property type="entry name" value="HIT-like"/>
    <property type="match status" value="1"/>
</dbReference>
<dbReference type="InterPro" id="IPR036526">
    <property type="entry name" value="C-N_Hydrolase_sf"/>
</dbReference>
<proteinExistence type="predicted"/>